<dbReference type="AlphaFoldDB" id="E4XKH4"/>
<sequence length="361" mass="40315">MRKVFEILAFSAVISGRKLPRKTYTDIDIKSTVENSEDLLHMLTFGGFESPVNLKKTERKVSGLIRDKRMNEVQVTAEYKSEWDTSNNCGPRPGGIIYPRPPDSPGTYEDQLECDIISDNLYLPGYNCTTTCKGNREKKVNLFCDCYNKVLTFSIVKPCRWAFENNDGCPAVEDDNDWNCDPRKDDCGGIYSESDAPQALTAAPTTVLTTTTTTIQTTTTSSPRPTLPISEALETHHVDVILPAVIENTGGNTEHVSYSKDFIIKDDLGSQSSEKRTIVNHFHIAPYLSNVLNAGNYAGNGQNNNNGGSQHQKNAQTTESGLDKIMFLHEKVSKLRKVRDRLLIQLRRRKKQAESAETQSL</sequence>
<dbReference type="InParanoid" id="E4XKH4"/>
<evidence type="ECO:0000313" key="1">
    <source>
        <dbReference type="EMBL" id="CBY24963.1"/>
    </source>
</evidence>
<evidence type="ECO:0000313" key="2">
    <source>
        <dbReference type="Proteomes" id="UP000001307"/>
    </source>
</evidence>
<reference evidence="1" key="1">
    <citation type="journal article" date="2010" name="Science">
        <title>Plasticity of animal genome architecture unmasked by rapid evolution of a pelagic tunicate.</title>
        <authorList>
            <person name="Denoeud F."/>
            <person name="Henriet S."/>
            <person name="Mungpakdee S."/>
            <person name="Aury J.M."/>
            <person name="Da Silva C."/>
            <person name="Brinkmann H."/>
            <person name="Mikhaleva J."/>
            <person name="Olsen L.C."/>
            <person name="Jubin C."/>
            <person name="Canestro C."/>
            <person name="Bouquet J.M."/>
            <person name="Danks G."/>
            <person name="Poulain J."/>
            <person name="Campsteijn C."/>
            <person name="Adamski M."/>
            <person name="Cross I."/>
            <person name="Yadetie F."/>
            <person name="Muffato M."/>
            <person name="Louis A."/>
            <person name="Butcher S."/>
            <person name="Tsagkogeorga G."/>
            <person name="Konrad A."/>
            <person name="Singh S."/>
            <person name="Jensen M.F."/>
            <person name="Cong E.H."/>
            <person name="Eikeseth-Otteraa H."/>
            <person name="Noel B."/>
            <person name="Anthouard V."/>
            <person name="Porcel B.M."/>
            <person name="Kachouri-Lafond R."/>
            <person name="Nishino A."/>
            <person name="Ugolini M."/>
            <person name="Chourrout P."/>
            <person name="Nishida H."/>
            <person name="Aasland R."/>
            <person name="Huzurbazar S."/>
            <person name="Westhof E."/>
            <person name="Delsuc F."/>
            <person name="Lehrach H."/>
            <person name="Reinhardt R."/>
            <person name="Weissenbach J."/>
            <person name="Roy S.W."/>
            <person name="Artiguenave F."/>
            <person name="Postlethwait J.H."/>
            <person name="Manak J.R."/>
            <person name="Thompson E.M."/>
            <person name="Jaillon O."/>
            <person name="Du Pasquier L."/>
            <person name="Boudinot P."/>
            <person name="Liberles D.A."/>
            <person name="Volff J.N."/>
            <person name="Philippe H."/>
            <person name="Lenhard B."/>
            <person name="Roest Crollius H."/>
            <person name="Wincker P."/>
            <person name="Chourrout D."/>
        </authorList>
    </citation>
    <scope>NUCLEOTIDE SEQUENCE [LARGE SCALE GENOMIC DNA]</scope>
</reference>
<gene>
    <name evidence="1" type="ORF">GSOID_T00013137001</name>
</gene>
<accession>E4XKH4</accession>
<dbReference type="OrthoDB" id="10451350at2759"/>
<protein>
    <submittedName>
        <fullName evidence="1">Uncharacterized protein</fullName>
    </submittedName>
</protein>
<name>E4XKH4_OIKDI</name>
<keyword evidence="2" id="KW-1185">Reference proteome</keyword>
<dbReference type="EMBL" id="FN653064">
    <property type="protein sequence ID" value="CBY24963.1"/>
    <property type="molecule type" value="Genomic_DNA"/>
</dbReference>
<dbReference type="Proteomes" id="UP000001307">
    <property type="component" value="Unassembled WGS sequence"/>
</dbReference>
<proteinExistence type="predicted"/>
<organism evidence="1">
    <name type="scientific">Oikopleura dioica</name>
    <name type="common">Tunicate</name>
    <dbReference type="NCBI Taxonomy" id="34765"/>
    <lineage>
        <taxon>Eukaryota</taxon>
        <taxon>Metazoa</taxon>
        <taxon>Chordata</taxon>
        <taxon>Tunicata</taxon>
        <taxon>Appendicularia</taxon>
        <taxon>Copelata</taxon>
        <taxon>Oikopleuridae</taxon>
        <taxon>Oikopleura</taxon>
    </lineage>
</organism>